<keyword evidence="3" id="KW-1185">Reference proteome</keyword>
<organism evidence="2 3">
    <name type="scientific">Comamonas jiangduensis</name>
    <dbReference type="NCBI Taxonomy" id="1194168"/>
    <lineage>
        <taxon>Bacteria</taxon>
        <taxon>Pseudomonadati</taxon>
        <taxon>Pseudomonadota</taxon>
        <taxon>Betaproteobacteria</taxon>
        <taxon>Burkholderiales</taxon>
        <taxon>Comamonadaceae</taxon>
        <taxon>Comamonas</taxon>
    </lineage>
</organism>
<feature type="domain" description="Transposase DDE" evidence="1">
    <location>
        <begin position="16"/>
        <end position="60"/>
    </location>
</feature>
<comment type="caution">
    <text evidence="2">The sequence shown here is derived from an EMBL/GenBank/DDBJ whole genome shotgun (WGS) entry which is preliminary data.</text>
</comment>
<reference evidence="2 3" key="1">
    <citation type="submission" date="2024-08" db="EMBL/GenBank/DDBJ databases">
        <authorList>
            <person name="Feng Z."/>
            <person name="Ronholm J."/>
        </authorList>
    </citation>
    <scope>NUCLEOTIDE SEQUENCE [LARGE SCALE GENOMIC DNA]</scope>
    <source>
        <strain evidence="2 3">4-AB0-8</strain>
    </source>
</reference>
<dbReference type="EMBL" id="JBGJLR010000004">
    <property type="protein sequence ID" value="MEZ2738883.1"/>
    <property type="molecule type" value="Genomic_DNA"/>
</dbReference>
<dbReference type="InterPro" id="IPR025668">
    <property type="entry name" value="Tnp_DDE_dom"/>
</dbReference>
<dbReference type="Pfam" id="PF13737">
    <property type="entry name" value="DDE_Tnp_1_5"/>
    <property type="match status" value="1"/>
</dbReference>
<proteinExistence type="predicted"/>
<dbReference type="Proteomes" id="UP001567350">
    <property type="component" value="Unassembled WGS sequence"/>
</dbReference>
<accession>A0ABV4IER9</accession>
<sequence length="73" mass="8875">MHWRRRQRTEQRCVLADLVESLIQLRVLVWAVPDFSILCRRQMDSDVHIPYSRKHKWLAVAGRFKQQSSSWLR</sequence>
<evidence type="ECO:0000313" key="3">
    <source>
        <dbReference type="Proteomes" id="UP001567350"/>
    </source>
</evidence>
<evidence type="ECO:0000313" key="2">
    <source>
        <dbReference type="EMBL" id="MEZ2738883.1"/>
    </source>
</evidence>
<evidence type="ECO:0000259" key="1">
    <source>
        <dbReference type="Pfam" id="PF13737"/>
    </source>
</evidence>
<dbReference type="RefSeq" id="WP_370891147.1">
    <property type="nucleotide sequence ID" value="NZ_JBGJLR010000004.1"/>
</dbReference>
<name>A0ABV4IER9_9BURK</name>
<protein>
    <submittedName>
        <fullName evidence="2">Transposase</fullName>
    </submittedName>
</protein>
<gene>
    <name evidence="2" type="ORF">ACBP88_05290</name>
</gene>